<dbReference type="PATRIC" id="fig|1321819.3.peg.504"/>
<evidence type="ECO:0000313" key="1">
    <source>
        <dbReference type="EMBL" id="ERI88440.1"/>
    </source>
</evidence>
<proteinExistence type="predicted"/>
<organism evidence="1 2">
    <name type="scientific">Bacteroides pyogenes F0041</name>
    <dbReference type="NCBI Taxonomy" id="1321819"/>
    <lineage>
        <taxon>Bacteria</taxon>
        <taxon>Pseudomonadati</taxon>
        <taxon>Bacteroidota</taxon>
        <taxon>Bacteroidia</taxon>
        <taxon>Bacteroidales</taxon>
        <taxon>Bacteroidaceae</taxon>
        <taxon>Bacteroides</taxon>
    </lineage>
</organism>
<dbReference type="AlphaFoldDB" id="U2CV57"/>
<sequence length="40" mass="4140">MIREGSSIITPVVVADGRLLSGNKDKGMNVALGTLSARLV</sequence>
<gene>
    <name evidence="1" type="ORF">HMPREF1981_00539</name>
</gene>
<accession>U2CV57</accession>
<comment type="caution">
    <text evidence="1">The sequence shown here is derived from an EMBL/GenBank/DDBJ whole genome shotgun (WGS) entry which is preliminary data.</text>
</comment>
<protein>
    <submittedName>
        <fullName evidence="1">Uncharacterized protein</fullName>
    </submittedName>
</protein>
<evidence type="ECO:0000313" key="2">
    <source>
        <dbReference type="Proteomes" id="UP000016496"/>
    </source>
</evidence>
<name>U2CV57_9BACE</name>
<dbReference type="Proteomes" id="UP000016496">
    <property type="component" value="Unassembled WGS sequence"/>
</dbReference>
<reference evidence="1 2" key="1">
    <citation type="submission" date="2013-08" db="EMBL/GenBank/DDBJ databases">
        <authorList>
            <person name="Weinstock G."/>
            <person name="Sodergren E."/>
            <person name="Wylie T."/>
            <person name="Fulton L."/>
            <person name="Fulton R."/>
            <person name="Fronick C."/>
            <person name="O'Laughlin M."/>
            <person name="Godfrey J."/>
            <person name="Miner T."/>
            <person name="Herter B."/>
            <person name="Appelbaum E."/>
            <person name="Cordes M."/>
            <person name="Lek S."/>
            <person name="Wollam A."/>
            <person name="Pepin K.H."/>
            <person name="Palsikar V.B."/>
            <person name="Mitreva M."/>
            <person name="Wilson R.K."/>
        </authorList>
    </citation>
    <scope>NUCLEOTIDE SEQUENCE [LARGE SCALE GENOMIC DNA]</scope>
    <source>
        <strain evidence="1 2">F0041</strain>
    </source>
</reference>
<dbReference type="HOGENOM" id="CLU_3285207_0_0_10"/>
<dbReference type="EMBL" id="AWSV01000037">
    <property type="protein sequence ID" value="ERI88440.1"/>
    <property type="molecule type" value="Genomic_DNA"/>
</dbReference>